<dbReference type="RefSeq" id="WP_189990269.1">
    <property type="nucleotide sequence ID" value="NZ_BMZS01000005.1"/>
</dbReference>
<dbReference type="Proteomes" id="UP000630353">
    <property type="component" value="Unassembled WGS sequence"/>
</dbReference>
<comment type="caution">
    <text evidence="1">The sequence shown here is derived from an EMBL/GenBank/DDBJ whole genome shotgun (WGS) entry which is preliminary data.</text>
</comment>
<keyword evidence="2" id="KW-1185">Reference proteome</keyword>
<reference evidence="1" key="1">
    <citation type="journal article" date="2014" name="Int. J. Syst. Evol. Microbiol.">
        <title>Complete genome sequence of Corynebacterium casei LMG S-19264T (=DSM 44701T), isolated from a smear-ripened cheese.</title>
        <authorList>
            <consortium name="US DOE Joint Genome Institute (JGI-PGF)"/>
            <person name="Walter F."/>
            <person name="Albersmeier A."/>
            <person name="Kalinowski J."/>
            <person name="Ruckert C."/>
        </authorList>
    </citation>
    <scope>NUCLEOTIDE SEQUENCE</scope>
    <source>
        <strain evidence="1">KCTC 42651</strain>
    </source>
</reference>
<evidence type="ECO:0000313" key="2">
    <source>
        <dbReference type="Proteomes" id="UP000630353"/>
    </source>
</evidence>
<accession>A0A919CQB6</accession>
<reference evidence="1" key="2">
    <citation type="submission" date="2020-09" db="EMBL/GenBank/DDBJ databases">
        <authorList>
            <person name="Sun Q."/>
            <person name="Kim S."/>
        </authorList>
    </citation>
    <scope>NUCLEOTIDE SEQUENCE</scope>
    <source>
        <strain evidence="1">KCTC 42651</strain>
    </source>
</reference>
<dbReference type="EMBL" id="BMZS01000005">
    <property type="protein sequence ID" value="GHD51706.1"/>
    <property type="molecule type" value="Genomic_DNA"/>
</dbReference>
<dbReference type="Pfam" id="PF07704">
    <property type="entry name" value="PSK_trans_fac"/>
    <property type="match status" value="1"/>
</dbReference>
<dbReference type="AlphaFoldDB" id="A0A919CQB6"/>
<evidence type="ECO:0000313" key="1">
    <source>
        <dbReference type="EMBL" id="GHD51706.1"/>
    </source>
</evidence>
<name>A0A919CQB6_9PROT</name>
<dbReference type="InterPro" id="IPR011660">
    <property type="entry name" value="VapB-like"/>
</dbReference>
<organism evidence="1 2">
    <name type="scientific">Thalassobaculum fulvum</name>
    <dbReference type="NCBI Taxonomy" id="1633335"/>
    <lineage>
        <taxon>Bacteria</taxon>
        <taxon>Pseudomonadati</taxon>
        <taxon>Pseudomonadota</taxon>
        <taxon>Alphaproteobacteria</taxon>
        <taxon>Rhodospirillales</taxon>
        <taxon>Thalassobaculaceae</taxon>
        <taxon>Thalassobaculum</taxon>
    </lineage>
</organism>
<sequence length="84" mass="9158">MPLNIKDPVTERLVRELAAATGEGVTGAIRKATEERLQRLRRDKAGRSLAAELLAIGQRCAALPDLDSRTAEEVIGYDEHGLPH</sequence>
<protein>
    <submittedName>
        <fullName evidence="1">Antitoxin VapB</fullName>
    </submittedName>
</protein>
<gene>
    <name evidence="1" type="primary">vapB</name>
    <name evidence="1" type="ORF">GCM10017083_26450</name>
</gene>
<proteinExistence type="predicted"/>